<sequence length="138" mass="15492">MASLPPRDVDSQVFNDFCCRRYALIEALTTDLDQFLDICDPEKGVLCLSANAAKMSWDVTCPPPELDMTPPELPQPAPGVFFKREGKPVSYKQEAMPLSEWLLKIAIQCDTWLKSVASHRGAHWDTSARQGLLQFHSL</sequence>
<feature type="domain" description="Alfin N-terminal" evidence="2">
    <location>
        <begin position="12"/>
        <end position="134"/>
    </location>
</feature>
<protein>
    <recommendedName>
        <fullName evidence="1">PHD finger protein ALFIN-LIKE</fullName>
    </recommendedName>
</protein>
<dbReference type="PANTHER" id="PTHR12321:SF98">
    <property type="entry name" value="PHD FINGER PROTEIN ALFIN-LIKE 5"/>
    <property type="match status" value="1"/>
</dbReference>
<comment type="similarity">
    <text evidence="1">Belongs to the Alfin family.</text>
</comment>
<proteinExistence type="inferred from homology"/>
<dbReference type="GO" id="GO:0008270">
    <property type="term" value="F:zinc ion binding"/>
    <property type="evidence" value="ECO:0007669"/>
    <property type="project" value="UniProtKB-KW"/>
</dbReference>
<keyword evidence="1" id="KW-0863">Zinc-finger</keyword>
<dbReference type="PANTHER" id="PTHR12321">
    <property type="entry name" value="CPG BINDING PROTEIN"/>
    <property type="match status" value="1"/>
</dbReference>
<evidence type="ECO:0000313" key="3">
    <source>
        <dbReference type="EMBL" id="KAK9153628.1"/>
    </source>
</evidence>
<comment type="caution">
    <text evidence="3">The sequence shown here is derived from an EMBL/GenBank/DDBJ whole genome shotgun (WGS) entry which is preliminary data.</text>
</comment>
<keyword evidence="1" id="KW-0539">Nucleus</keyword>
<dbReference type="EMBL" id="JBBNAE010000001">
    <property type="protein sequence ID" value="KAK9153628.1"/>
    <property type="molecule type" value="Genomic_DNA"/>
</dbReference>
<dbReference type="Pfam" id="PF12165">
    <property type="entry name" value="Alfin"/>
    <property type="match status" value="1"/>
</dbReference>
<comment type="subcellular location">
    <subcellularLocation>
        <location evidence="1">Nucleus</location>
    </subcellularLocation>
</comment>
<dbReference type="GO" id="GO:0003712">
    <property type="term" value="F:transcription coregulator activity"/>
    <property type="evidence" value="ECO:0007669"/>
    <property type="project" value="TreeGrafter"/>
</dbReference>
<comment type="domain">
    <text evidence="1">The PHD-type zinc finger mediates the binding to H3K4me3.</text>
</comment>
<reference evidence="3 4" key="1">
    <citation type="submission" date="2024-01" db="EMBL/GenBank/DDBJ databases">
        <title>Genome assemblies of Stephania.</title>
        <authorList>
            <person name="Yang L."/>
        </authorList>
    </citation>
    <scope>NUCLEOTIDE SEQUENCE [LARGE SCALE GENOMIC DNA]</scope>
    <source>
        <strain evidence="3">QJT</strain>
        <tissue evidence="3">Leaf</tissue>
    </source>
</reference>
<keyword evidence="1" id="KW-0805">Transcription regulation</keyword>
<dbReference type="GO" id="GO:0006325">
    <property type="term" value="P:chromatin organization"/>
    <property type="evidence" value="ECO:0007669"/>
    <property type="project" value="UniProtKB-UniRule"/>
</dbReference>
<dbReference type="InterPro" id="IPR045104">
    <property type="entry name" value="Alfin"/>
</dbReference>
<name>A0AAP0KJC7_9MAGN</name>
<dbReference type="GO" id="GO:0000976">
    <property type="term" value="F:transcription cis-regulatory region binding"/>
    <property type="evidence" value="ECO:0007669"/>
    <property type="project" value="TreeGrafter"/>
</dbReference>
<dbReference type="AlphaFoldDB" id="A0AAP0KJC7"/>
<keyword evidence="4" id="KW-1185">Reference proteome</keyword>
<comment type="function">
    <text evidence="1">Histone-binding component that specifically recognizes H3 tails trimethylated on 'Lys-4' (H3K4me3), which mark transcription start sites of virtually all active genes.</text>
</comment>
<evidence type="ECO:0000256" key="1">
    <source>
        <dbReference type="RuleBase" id="RU369089"/>
    </source>
</evidence>
<keyword evidence="1" id="KW-0156">Chromatin regulator</keyword>
<gene>
    <name evidence="3" type="ORF">Sjap_001108</name>
</gene>
<keyword evidence="1" id="KW-0479">Metal-binding</keyword>
<evidence type="ECO:0000259" key="2">
    <source>
        <dbReference type="Pfam" id="PF12165"/>
    </source>
</evidence>
<keyword evidence="1" id="KW-0862">Zinc</keyword>
<keyword evidence="1" id="KW-0804">Transcription</keyword>
<dbReference type="Proteomes" id="UP001417504">
    <property type="component" value="Unassembled WGS sequence"/>
</dbReference>
<dbReference type="GO" id="GO:0006355">
    <property type="term" value="P:regulation of DNA-templated transcription"/>
    <property type="evidence" value="ECO:0007669"/>
    <property type="project" value="UniProtKB-UniRule"/>
</dbReference>
<accession>A0AAP0KJC7</accession>
<dbReference type="GO" id="GO:0005634">
    <property type="term" value="C:nucleus"/>
    <property type="evidence" value="ECO:0007669"/>
    <property type="project" value="UniProtKB-SubCell"/>
</dbReference>
<comment type="subunit">
    <text evidence="1">Interacts with H3K4me3 and to a lesser extent with H3K4me2.</text>
</comment>
<dbReference type="InterPro" id="IPR021998">
    <property type="entry name" value="Alfin_N"/>
</dbReference>
<evidence type="ECO:0000313" key="4">
    <source>
        <dbReference type="Proteomes" id="UP001417504"/>
    </source>
</evidence>
<dbReference type="GO" id="GO:0042393">
    <property type="term" value="F:histone binding"/>
    <property type="evidence" value="ECO:0007669"/>
    <property type="project" value="UniProtKB-UniRule"/>
</dbReference>
<organism evidence="3 4">
    <name type="scientific">Stephania japonica</name>
    <dbReference type="NCBI Taxonomy" id="461633"/>
    <lineage>
        <taxon>Eukaryota</taxon>
        <taxon>Viridiplantae</taxon>
        <taxon>Streptophyta</taxon>
        <taxon>Embryophyta</taxon>
        <taxon>Tracheophyta</taxon>
        <taxon>Spermatophyta</taxon>
        <taxon>Magnoliopsida</taxon>
        <taxon>Ranunculales</taxon>
        <taxon>Menispermaceae</taxon>
        <taxon>Menispermoideae</taxon>
        <taxon>Cissampelideae</taxon>
        <taxon>Stephania</taxon>
    </lineage>
</organism>